<organism evidence="2 3">
    <name type="scientific">Mesorhizobium qingshengii</name>
    <dbReference type="NCBI Taxonomy" id="1165689"/>
    <lineage>
        <taxon>Bacteria</taxon>
        <taxon>Pseudomonadati</taxon>
        <taxon>Pseudomonadota</taxon>
        <taxon>Alphaproteobacteria</taxon>
        <taxon>Hyphomicrobiales</taxon>
        <taxon>Phyllobacteriaceae</taxon>
        <taxon>Mesorhizobium</taxon>
    </lineage>
</organism>
<feature type="domain" description="N-acetyltransferase" evidence="1">
    <location>
        <begin position="3"/>
        <end position="155"/>
    </location>
</feature>
<dbReference type="Pfam" id="PF00583">
    <property type="entry name" value="Acetyltransf_1"/>
    <property type="match status" value="1"/>
</dbReference>
<reference evidence="2 3" key="1">
    <citation type="submission" date="2016-10" db="EMBL/GenBank/DDBJ databases">
        <authorList>
            <person name="de Groot N.N."/>
        </authorList>
    </citation>
    <scope>NUCLEOTIDE SEQUENCE [LARGE SCALE GENOMIC DNA]</scope>
    <source>
        <strain evidence="2 3">CGMCC 1.12097</strain>
    </source>
</reference>
<keyword evidence="2" id="KW-0808">Transferase</keyword>
<dbReference type="GO" id="GO:0016747">
    <property type="term" value="F:acyltransferase activity, transferring groups other than amino-acyl groups"/>
    <property type="evidence" value="ECO:0007669"/>
    <property type="project" value="InterPro"/>
</dbReference>
<accession>A0A1G5W5N1</accession>
<evidence type="ECO:0000313" key="3">
    <source>
        <dbReference type="Proteomes" id="UP000198588"/>
    </source>
</evidence>
<evidence type="ECO:0000313" key="2">
    <source>
        <dbReference type="EMBL" id="SDA53401.1"/>
    </source>
</evidence>
<dbReference type="Gene3D" id="3.40.630.30">
    <property type="match status" value="1"/>
</dbReference>
<dbReference type="STRING" id="1165689.SAMN02927914_01176"/>
<dbReference type="Proteomes" id="UP000198588">
    <property type="component" value="Unassembled WGS sequence"/>
</dbReference>
<protein>
    <submittedName>
        <fullName evidence="2">Acetyltransferase (GNAT) domain-containing protein</fullName>
    </submittedName>
</protein>
<evidence type="ECO:0000259" key="1">
    <source>
        <dbReference type="PROSITE" id="PS51186"/>
    </source>
</evidence>
<dbReference type="SUPFAM" id="SSF55729">
    <property type="entry name" value="Acyl-CoA N-acyltransferases (Nat)"/>
    <property type="match status" value="1"/>
</dbReference>
<dbReference type="RefSeq" id="WP_091576050.1">
    <property type="nucleotide sequence ID" value="NZ_FMXM01000003.1"/>
</dbReference>
<dbReference type="AlphaFoldDB" id="A0A1G5W5N1"/>
<gene>
    <name evidence="2" type="ORF">SAMN02927914_01176</name>
</gene>
<dbReference type="InterPro" id="IPR000182">
    <property type="entry name" value="GNAT_dom"/>
</dbReference>
<dbReference type="OrthoDB" id="5815030at2"/>
<name>A0A1G5W5N1_9HYPH</name>
<dbReference type="EMBL" id="FMXM01000003">
    <property type="protein sequence ID" value="SDA53401.1"/>
    <property type="molecule type" value="Genomic_DNA"/>
</dbReference>
<proteinExistence type="predicted"/>
<dbReference type="InterPro" id="IPR016181">
    <property type="entry name" value="Acyl_CoA_acyltransferase"/>
</dbReference>
<sequence>MDFQLLRATETDLPFIMATERGEGYDAVVGRWDEARHREAMVDGSHAYFVGVDGSAPIGFAILRQWASAERVTLVKRIAVVVPGQGHGRVLLAAVIDRVFVETDAYRLCIGLFPDNHRARRAYEAVGFTAEGIARGSAFFHGVHRDELIMAQLRPEWEQRRPQASKASPG</sequence>
<dbReference type="PROSITE" id="PS51186">
    <property type="entry name" value="GNAT"/>
    <property type="match status" value="1"/>
</dbReference>